<dbReference type="AlphaFoldDB" id="A0AAW0H061"/>
<evidence type="ECO:0000256" key="1">
    <source>
        <dbReference type="SAM" id="Phobius"/>
    </source>
</evidence>
<dbReference type="Proteomes" id="UP001488838">
    <property type="component" value="Unassembled WGS sequence"/>
</dbReference>
<name>A0AAW0H061_MYOGA</name>
<dbReference type="EMBL" id="JBBHLL010001317">
    <property type="protein sequence ID" value="KAK7796226.1"/>
    <property type="molecule type" value="Genomic_DNA"/>
</dbReference>
<sequence>MKKLGSKMEKENPSILNVSILVGTAENPELQAPLFGLFFLIYVNSFEWNLGTIMLTNKQQATNTYELFFLGIQLSLLLISQLLWGPEK</sequence>
<organism evidence="2 3">
    <name type="scientific">Myodes glareolus</name>
    <name type="common">Bank vole</name>
    <name type="synonym">Clethrionomys glareolus</name>
    <dbReference type="NCBI Taxonomy" id="447135"/>
    <lineage>
        <taxon>Eukaryota</taxon>
        <taxon>Metazoa</taxon>
        <taxon>Chordata</taxon>
        <taxon>Craniata</taxon>
        <taxon>Vertebrata</taxon>
        <taxon>Euteleostomi</taxon>
        <taxon>Mammalia</taxon>
        <taxon>Eutheria</taxon>
        <taxon>Euarchontoglires</taxon>
        <taxon>Glires</taxon>
        <taxon>Rodentia</taxon>
        <taxon>Myomorpha</taxon>
        <taxon>Muroidea</taxon>
        <taxon>Cricetidae</taxon>
        <taxon>Arvicolinae</taxon>
        <taxon>Myodes</taxon>
    </lineage>
</organism>
<keyword evidence="1" id="KW-0472">Membrane</keyword>
<feature type="transmembrane region" description="Helical" evidence="1">
    <location>
        <begin position="67"/>
        <end position="84"/>
    </location>
</feature>
<comment type="caution">
    <text evidence="2">The sequence shown here is derived from an EMBL/GenBank/DDBJ whole genome shotgun (WGS) entry which is preliminary data.</text>
</comment>
<accession>A0AAW0H061</accession>
<keyword evidence="1" id="KW-1133">Transmembrane helix</keyword>
<reference evidence="2 3" key="1">
    <citation type="journal article" date="2023" name="bioRxiv">
        <title>Conserved and derived expression patterns and positive selection on dental genes reveal complex evolutionary context of ever-growing rodent molars.</title>
        <authorList>
            <person name="Calamari Z.T."/>
            <person name="Song A."/>
            <person name="Cohen E."/>
            <person name="Akter M."/>
            <person name="Roy R.D."/>
            <person name="Hallikas O."/>
            <person name="Christensen M.M."/>
            <person name="Li P."/>
            <person name="Marangoni P."/>
            <person name="Jernvall J."/>
            <person name="Klein O.D."/>
        </authorList>
    </citation>
    <scope>NUCLEOTIDE SEQUENCE [LARGE SCALE GENOMIC DNA]</scope>
    <source>
        <strain evidence="2">V071</strain>
    </source>
</reference>
<evidence type="ECO:0000313" key="3">
    <source>
        <dbReference type="Proteomes" id="UP001488838"/>
    </source>
</evidence>
<keyword evidence="1" id="KW-0812">Transmembrane</keyword>
<proteinExistence type="predicted"/>
<protein>
    <submittedName>
        <fullName evidence="2">Uncharacterized protein</fullName>
    </submittedName>
</protein>
<evidence type="ECO:0000313" key="2">
    <source>
        <dbReference type="EMBL" id="KAK7796226.1"/>
    </source>
</evidence>
<feature type="non-terminal residue" evidence="2">
    <location>
        <position position="88"/>
    </location>
</feature>
<gene>
    <name evidence="2" type="ORF">U0070_008567</name>
</gene>
<keyword evidence="3" id="KW-1185">Reference proteome</keyword>